<dbReference type="InterPro" id="IPR023765">
    <property type="entry name" value="SBP_5_CS"/>
</dbReference>
<name>A0ABY8Y6B5_9GAMM</name>
<evidence type="ECO:0000256" key="2">
    <source>
        <dbReference type="ARBA" id="ARBA00005695"/>
    </source>
</evidence>
<evidence type="ECO:0000256" key="4">
    <source>
        <dbReference type="ARBA" id="ARBA00022729"/>
    </source>
</evidence>
<dbReference type="SUPFAM" id="SSF53850">
    <property type="entry name" value="Periplasmic binding protein-like II"/>
    <property type="match status" value="1"/>
</dbReference>
<accession>A0ABY8Y6B5</accession>
<reference evidence="6 7" key="1">
    <citation type="submission" date="2023-06" db="EMBL/GenBank/DDBJ databases">
        <title>Proteus appendicitidis sp. nov., isolated from the appendiceal pus of an appendicitis patient in Yongzhou, China.</title>
        <authorList>
            <person name="Cai X."/>
        </authorList>
    </citation>
    <scope>NUCLEOTIDE SEQUENCE [LARGE SCALE GENOMIC DNA]</scope>
    <source>
        <strain evidence="6 7">HZ0627</strain>
    </source>
</reference>
<proteinExistence type="inferred from homology"/>
<dbReference type="Gene3D" id="3.40.190.10">
    <property type="entry name" value="Periplasmic binding protein-like II"/>
    <property type="match status" value="1"/>
</dbReference>
<feature type="domain" description="Solute-binding protein family 5" evidence="5">
    <location>
        <begin position="81"/>
        <end position="448"/>
    </location>
</feature>
<evidence type="ECO:0000256" key="1">
    <source>
        <dbReference type="ARBA" id="ARBA00004196"/>
    </source>
</evidence>
<dbReference type="RefSeq" id="WP_285804892.1">
    <property type="nucleotide sequence ID" value="NZ_CP127389.1"/>
</dbReference>
<dbReference type="Gene3D" id="3.10.105.10">
    <property type="entry name" value="Dipeptide-binding Protein, Domain 3"/>
    <property type="match status" value="1"/>
</dbReference>
<keyword evidence="4" id="KW-0732">Signal</keyword>
<comment type="subcellular location">
    <subcellularLocation>
        <location evidence="1">Cell envelope</location>
    </subcellularLocation>
</comment>
<sequence length="540" mass="60925">MFKQLIHRTLLVGFLSITVLTGCNDEKPTENTTQVEQKKEVVVAIYRDGAMNMLDAASYNGPHFVFKMIYDGLTEDGGEGKIIPTLATSWDISKDGKTYTFKLRENVKFSDGTPFDADAVIFNLKRWVNNPRYSQITATLVDSMEAIDKHTVRITYKNPSYPILMEMTYPRPVRFLSPASLGEDGKTFTKPVGTGPWMLESYEKDKSFTLVPNPYYWGEKPKLDRIIFKVVPDGQARIFALQSGEVDIIGGDLIGKIPMGNIQELEQDKQFETFTADTLSSHFIAFNQRTPELQDKRIRQAINYAIDKKSIAEDLFNHIGKEATGMYQSGVPYANAKNNYTLAGDKDKAQALLIEAGYSKNAQGIFEKEGKPLAFSFLLTTDEFPEWKTLAEFIQAELAQTGIQVNLKILDRNGYTQSTLESKDFDMALMRTASDSWMPHSSMLEIYDIQANNQQAKAWYDENLSAMIYKTLATLNEEDRQKGYDGIMTFISEEAITAPVYHLVTNFAINPKKVANFEVGVNNYAPVAWEKLTVPHASEK</sequence>
<dbReference type="PANTHER" id="PTHR30290">
    <property type="entry name" value="PERIPLASMIC BINDING COMPONENT OF ABC TRANSPORTER"/>
    <property type="match status" value="1"/>
</dbReference>
<dbReference type="InterPro" id="IPR039424">
    <property type="entry name" value="SBP_5"/>
</dbReference>
<evidence type="ECO:0000256" key="3">
    <source>
        <dbReference type="ARBA" id="ARBA00022448"/>
    </source>
</evidence>
<keyword evidence="7" id="KW-1185">Reference proteome</keyword>
<comment type="similarity">
    <text evidence="2">Belongs to the bacterial solute-binding protein 5 family.</text>
</comment>
<evidence type="ECO:0000313" key="7">
    <source>
        <dbReference type="Proteomes" id="UP001226651"/>
    </source>
</evidence>
<dbReference type="PROSITE" id="PS01040">
    <property type="entry name" value="SBP_BACTERIAL_5"/>
    <property type="match status" value="1"/>
</dbReference>
<keyword evidence="3" id="KW-0813">Transport</keyword>
<dbReference type="InterPro" id="IPR030678">
    <property type="entry name" value="Peptide/Ni-bd"/>
</dbReference>
<organism evidence="6 7">
    <name type="scientific">Proteus appendicitidis</name>
    <dbReference type="NCBI Taxonomy" id="3034648"/>
    <lineage>
        <taxon>Bacteria</taxon>
        <taxon>Pseudomonadati</taxon>
        <taxon>Pseudomonadota</taxon>
        <taxon>Gammaproteobacteria</taxon>
        <taxon>Enterobacterales</taxon>
        <taxon>Morganellaceae</taxon>
        <taxon>Proteus</taxon>
    </lineage>
</organism>
<dbReference type="PROSITE" id="PS51257">
    <property type="entry name" value="PROKAR_LIPOPROTEIN"/>
    <property type="match status" value="1"/>
</dbReference>
<protein>
    <submittedName>
        <fullName evidence="6">ABC transporter substrate-binding protein</fullName>
    </submittedName>
</protein>
<dbReference type="PIRSF" id="PIRSF002741">
    <property type="entry name" value="MppA"/>
    <property type="match status" value="1"/>
</dbReference>
<dbReference type="Pfam" id="PF00496">
    <property type="entry name" value="SBP_bac_5"/>
    <property type="match status" value="1"/>
</dbReference>
<dbReference type="EMBL" id="CP127389">
    <property type="protein sequence ID" value="WIV87886.1"/>
    <property type="molecule type" value="Genomic_DNA"/>
</dbReference>
<dbReference type="InterPro" id="IPR000914">
    <property type="entry name" value="SBP_5_dom"/>
</dbReference>
<evidence type="ECO:0000259" key="5">
    <source>
        <dbReference type="Pfam" id="PF00496"/>
    </source>
</evidence>
<gene>
    <name evidence="6" type="ORF">QQS39_15740</name>
</gene>
<dbReference type="Proteomes" id="UP001226651">
    <property type="component" value="Chromosome"/>
</dbReference>
<dbReference type="PANTHER" id="PTHR30290:SF10">
    <property type="entry name" value="PERIPLASMIC OLIGOPEPTIDE-BINDING PROTEIN-RELATED"/>
    <property type="match status" value="1"/>
</dbReference>
<evidence type="ECO:0000313" key="6">
    <source>
        <dbReference type="EMBL" id="WIV87886.1"/>
    </source>
</evidence>